<dbReference type="AlphaFoldDB" id="A0A1D2MVR7"/>
<evidence type="ECO:0000313" key="2">
    <source>
        <dbReference type="Proteomes" id="UP000094527"/>
    </source>
</evidence>
<organism evidence="1 2">
    <name type="scientific">Orchesella cincta</name>
    <name type="common">Springtail</name>
    <name type="synonym">Podura cincta</name>
    <dbReference type="NCBI Taxonomy" id="48709"/>
    <lineage>
        <taxon>Eukaryota</taxon>
        <taxon>Metazoa</taxon>
        <taxon>Ecdysozoa</taxon>
        <taxon>Arthropoda</taxon>
        <taxon>Hexapoda</taxon>
        <taxon>Collembola</taxon>
        <taxon>Entomobryomorpha</taxon>
        <taxon>Entomobryoidea</taxon>
        <taxon>Orchesellidae</taxon>
        <taxon>Orchesellinae</taxon>
        <taxon>Orchesella</taxon>
    </lineage>
</organism>
<protein>
    <submittedName>
        <fullName evidence="1">Uncharacterized protein</fullName>
    </submittedName>
</protein>
<proteinExistence type="predicted"/>
<sequence length="109" mass="12302">ILSPCGTKVRIAFHAQSCWKLGQGLPRSGHFQQSLASHFTDIYGSIAARGTAILYVAKKNQPFIHPGFIKCRYSQPAKLQDEFFWTGTMDFSSYMTVPAALQFAKGWWR</sequence>
<dbReference type="Proteomes" id="UP000094527">
    <property type="component" value="Unassembled WGS sequence"/>
</dbReference>
<name>A0A1D2MVR7_ORCCI</name>
<dbReference type="EMBL" id="LJIJ01000477">
    <property type="protein sequence ID" value="ODM97042.1"/>
    <property type="molecule type" value="Genomic_DNA"/>
</dbReference>
<comment type="caution">
    <text evidence="1">The sequence shown here is derived from an EMBL/GenBank/DDBJ whole genome shotgun (WGS) entry which is preliminary data.</text>
</comment>
<dbReference type="OrthoDB" id="5978656at2759"/>
<reference evidence="1 2" key="1">
    <citation type="journal article" date="2016" name="Genome Biol. Evol.">
        <title>Gene Family Evolution Reflects Adaptation to Soil Environmental Stressors in the Genome of the Collembolan Orchesella cincta.</title>
        <authorList>
            <person name="Faddeeva-Vakhrusheva A."/>
            <person name="Derks M.F."/>
            <person name="Anvar S.Y."/>
            <person name="Agamennone V."/>
            <person name="Suring W."/>
            <person name="Smit S."/>
            <person name="van Straalen N.M."/>
            <person name="Roelofs D."/>
        </authorList>
    </citation>
    <scope>NUCLEOTIDE SEQUENCE [LARGE SCALE GENOMIC DNA]</scope>
    <source>
        <tissue evidence="1">Mixed pool</tissue>
    </source>
</reference>
<feature type="non-terminal residue" evidence="1">
    <location>
        <position position="1"/>
    </location>
</feature>
<accession>A0A1D2MVR7</accession>
<gene>
    <name evidence="1" type="ORF">Ocin01_09635</name>
</gene>
<keyword evidence="2" id="KW-1185">Reference proteome</keyword>
<evidence type="ECO:0000313" key="1">
    <source>
        <dbReference type="EMBL" id="ODM97042.1"/>
    </source>
</evidence>